<dbReference type="EC" id="1.1.1.141" evidence="3"/>
<evidence type="ECO:0000256" key="6">
    <source>
        <dbReference type="ARBA" id="ARBA00041812"/>
    </source>
</evidence>
<dbReference type="InterPro" id="IPR020904">
    <property type="entry name" value="Sc_DH/Rdtase_CS"/>
</dbReference>
<evidence type="ECO:0000256" key="12">
    <source>
        <dbReference type="ARBA" id="ARBA00048140"/>
    </source>
</evidence>
<dbReference type="PANTHER" id="PTHR44229">
    <property type="entry name" value="15-HYDROXYPROSTAGLANDIN DEHYDROGENASE [NAD(+)]"/>
    <property type="match status" value="1"/>
</dbReference>
<evidence type="ECO:0000256" key="8">
    <source>
        <dbReference type="ARBA" id="ARBA00045705"/>
    </source>
</evidence>
<accession>A0ABM1A7N6</accession>
<evidence type="ECO:0000256" key="1">
    <source>
        <dbReference type="ARBA" id="ARBA00006484"/>
    </source>
</evidence>
<comment type="catalytic activity">
    <reaction evidence="19">
        <text>resolvin D2 + NAD(+) = 16-oxoresolvin D2 + NADH + H(+)</text>
        <dbReference type="Rhea" id="RHEA:53588"/>
        <dbReference type="ChEBI" id="CHEBI:15378"/>
        <dbReference type="ChEBI" id="CHEBI:57540"/>
        <dbReference type="ChEBI" id="CHEBI:57945"/>
        <dbReference type="ChEBI" id="CHEBI:133367"/>
        <dbReference type="ChEBI" id="CHEBI:137498"/>
    </reaction>
    <physiologicalReaction direction="left-to-right" evidence="19">
        <dbReference type="Rhea" id="RHEA:53589"/>
    </physiologicalReaction>
</comment>
<comment type="catalytic activity">
    <reaction evidence="18">
        <text>prostaglandin E2 + NAD(+) = 15-oxoprostaglandin E2 + NADH + H(+)</text>
        <dbReference type="Rhea" id="RHEA:11876"/>
        <dbReference type="ChEBI" id="CHEBI:15378"/>
        <dbReference type="ChEBI" id="CHEBI:57400"/>
        <dbReference type="ChEBI" id="CHEBI:57540"/>
        <dbReference type="ChEBI" id="CHEBI:57945"/>
        <dbReference type="ChEBI" id="CHEBI:606564"/>
        <dbReference type="EC" id="1.1.1.141"/>
    </reaction>
    <physiologicalReaction direction="left-to-right" evidence="18">
        <dbReference type="Rhea" id="RHEA:11877"/>
    </physiologicalReaction>
</comment>
<evidence type="ECO:0000256" key="7">
    <source>
        <dbReference type="ARBA" id="ARBA00042026"/>
    </source>
</evidence>
<dbReference type="RefSeq" id="XP_012942437.1">
    <property type="nucleotide sequence ID" value="XM_013086983.2"/>
</dbReference>
<evidence type="ECO:0000256" key="19">
    <source>
        <dbReference type="ARBA" id="ARBA00048921"/>
    </source>
</evidence>
<keyword evidence="2" id="KW-0560">Oxidoreductase</keyword>
<dbReference type="InterPro" id="IPR002347">
    <property type="entry name" value="SDR_fam"/>
</dbReference>
<evidence type="ECO:0000256" key="11">
    <source>
        <dbReference type="ARBA" id="ARBA00048008"/>
    </source>
</evidence>
<comment type="catalytic activity">
    <reaction evidence="10">
        <text>resolvin D1 + NAD(+) = 8-oxoresolvin D1 + NADH + H(+)</text>
        <dbReference type="Rhea" id="RHEA:50124"/>
        <dbReference type="ChEBI" id="CHEBI:15378"/>
        <dbReference type="ChEBI" id="CHEBI:57540"/>
        <dbReference type="ChEBI" id="CHEBI:57945"/>
        <dbReference type="ChEBI" id="CHEBI:132079"/>
        <dbReference type="ChEBI" id="CHEBI:132080"/>
    </reaction>
    <physiologicalReaction direction="left-to-right" evidence="10">
        <dbReference type="Rhea" id="RHEA:50125"/>
    </physiologicalReaction>
</comment>
<evidence type="ECO:0000256" key="21">
    <source>
        <dbReference type="ARBA" id="ARBA00049188"/>
    </source>
</evidence>
<comment type="function">
    <text evidence="8">Catalyzes the NAD-dependent dehydrogenation (oxidation) of a broad array of hydroxylated polyunsaturated fatty acids (mainly eicosanoids and docosanoids, including prostaglandins, lipoxins and resolvins), yielding their corresponding keto (oxo) metabolites. Decreases the levels of the pro-proliferative prostaglandins such as prostaglandin E2 (whose activity is increased in cancer because of an increase in the expression of cyclooxygenase 2) and generates oxo-fatty acid products that can profoundly influence cell function by abrogating pro-inflammatory cytokine expression. Converts resolvins E1, D1 and D2 to their oxo products, which represents a mode of resolvin inactivation. Resolvin E1 plays important roles during the resolution phase of acute inflammation, while resolvins D1 and D2 have a unique role in obesity-induced adipose inflammation.</text>
</comment>
<name>A0ABM1A7N6_APLCA</name>
<evidence type="ECO:0000256" key="9">
    <source>
        <dbReference type="ARBA" id="ARBA00047325"/>
    </source>
</evidence>
<evidence type="ECO:0000256" key="18">
    <source>
        <dbReference type="ARBA" id="ARBA00048739"/>
    </source>
</evidence>
<comment type="catalytic activity">
    <reaction evidence="16">
        <text>lipoxin A4 + NAD(+) = 15-oxo-(5S,6R)-dihydroxy-(7E,9E,11Z,13E)-eicosatetraenoate + NADH + H(+)</text>
        <dbReference type="Rhea" id="RHEA:41572"/>
        <dbReference type="ChEBI" id="CHEBI:15378"/>
        <dbReference type="ChEBI" id="CHEBI:57540"/>
        <dbReference type="ChEBI" id="CHEBI:57945"/>
        <dbReference type="ChEBI" id="CHEBI:67026"/>
        <dbReference type="ChEBI" id="CHEBI:78311"/>
    </reaction>
    <physiologicalReaction direction="left-to-right" evidence="16">
        <dbReference type="Rhea" id="RHEA:41573"/>
    </physiologicalReaction>
</comment>
<evidence type="ECO:0000256" key="16">
    <source>
        <dbReference type="ARBA" id="ARBA00048535"/>
    </source>
</evidence>
<evidence type="ECO:0000256" key="20">
    <source>
        <dbReference type="ARBA" id="ARBA00049151"/>
    </source>
</evidence>
<evidence type="ECO:0000256" key="10">
    <source>
        <dbReference type="ARBA" id="ARBA00047672"/>
    </source>
</evidence>
<protein>
    <recommendedName>
        <fullName evidence="5">15-hydroxyprostaglandin dehydrogenase [NAD(+)]</fullName>
        <ecNumber evidence="3">1.1.1.141</ecNumber>
        <ecNumber evidence="4">1.1.1.232</ecNumber>
    </recommendedName>
    <alternativeName>
        <fullName evidence="7">Eicosanoid/docosanoid dehydrogenase [NAD(+)]</fullName>
    </alternativeName>
    <alternativeName>
        <fullName evidence="6">Prostaglandin dehydrogenase 1</fullName>
    </alternativeName>
</protein>
<evidence type="ECO:0000256" key="15">
    <source>
        <dbReference type="ARBA" id="ARBA00048393"/>
    </source>
</evidence>
<dbReference type="EC" id="1.1.1.232" evidence="4"/>
<keyword evidence="23" id="KW-1185">Reference proteome</keyword>
<evidence type="ECO:0000256" key="4">
    <source>
        <dbReference type="ARBA" id="ARBA00039060"/>
    </source>
</evidence>
<evidence type="ECO:0000313" key="23">
    <source>
        <dbReference type="Proteomes" id="UP000694888"/>
    </source>
</evidence>
<dbReference type="SUPFAM" id="SSF51735">
    <property type="entry name" value="NAD(P)-binding Rossmann-fold domains"/>
    <property type="match status" value="1"/>
</dbReference>
<evidence type="ECO:0000256" key="5">
    <source>
        <dbReference type="ARBA" id="ARBA00040276"/>
    </source>
</evidence>
<dbReference type="Proteomes" id="UP000694888">
    <property type="component" value="Unplaced"/>
</dbReference>
<comment type="catalytic activity">
    <reaction evidence="11">
        <text>14-hydroxy-(4Z,7Z,10Z,12E,16Z,19Z)-docosahexaenoate + NAD(+) = 14-oxo-(4Z,7Z,10Z,12E,16Z,19Z)-docosahexaenoate + NADH + H(+)</text>
        <dbReference type="Rhea" id="RHEA:48952"/>
        <dbReference type="ChEBI" id="CHEBI:15378"/>
        <dbReference type="ChEBI" id="CHEBI:57540"/>
        <dbReference type="ChEBI" id="CHEBI:57945"/>
        <dbReference type="ChEBI" id="CHEBI:90866"/>
        <dbReference type="ChEBI" id="CHEBI:90867"/>
    </reaction>
    <physiologicalReaction direction="left-to-right" evidence="11">
        <dbReference type="Rhea" id="RHEA:48953"/>
    </physiologicalReaction>
</comment>
<dbReference type="InterPro" id="IPR036291">
    <property type="entry name" value="NAD(P)-bd_dom_sf"/>
</dbReference>
<comment type="catalytic activity">
    <reaction evidence="21">
        <text>resolvin E1 + NAD(+) = 18-oxo-resolvin E1 + NADH + H(+)</text>
        <dbReference type="Rhea" id="RHEA:49244"/>
        <dbReference type="ChEBI" id="CHEBI:15378"/>
        <dbReference type="ChEBI" id="CHEBI:57540"/>
        <dbReference type="ChEBI" id="CHEBI:57945"/>
        <dbReference type="ChEBI" id="CHEBI:91000"/>
        <dbReference type="ChEBI" id="CHEBI:91001"/>
    </reaction>
    <physiologicalReaction direction="left-to-right" evidence="21">
        <dbReference type="Rhea" id="RHEA:49245"/>
    </physiologicalReaction>
</comment>
<comment type="catalytic activity">
    <reaction evidence="20">
        <text>(15S)-hydroxy-(5Z,8Z,11Z,13E)-eicosatetraenoate + NAD(+) = 15-oxo-(5Z,8Z,11Z,13E)-eicosatetraenoate + NADH + H(+)</text>
        <dbReference type="Rhea" id="RHEA:23260"/>
        <dbReference type="ChEBI" id="CHEBI:15378"/>
        <dbReference type="ChEBI" id="CHEBI:57409"/>
        <dbReference type="ChEBI" id="CHEBI:57410"/>
        <dbReference type="ChEBI" id="CHEBI:57540"/>
        <dbReference type="ChEBI" id="CHEBI:57945"/>
        <dbReference type="EC" id="1.1.1.232"/>
    </reaction>
    <physiologicalReaction direction="left-to-right" evidence="20">
        <dbReference type="Rhea" id="RHEA:23261"/>
    </physiologicalReaction>
</comment>
<reference evidence="24" key="1">
    <citation type="submission" date="2025-08" db="UniProtKB">
        <authorList>
            <consortium name="RefSeq"/>
        </authorList>
    </citation>
    <scope>IDENTIFICATION</scope>
</reference>
<dbReference type="PRINTS" id="PR00080">
    <property type="entry name" value="SDRFAMILY"/>
</dbReference>
<evidence type="ECO:0000256" key="17">
    <source>
        <dbReference type="ARBA" id="ARBA00048611"/>
    </source>
</evidence>
<evidence type="ECO:0000256" key="2">
    <source>
        <dbReference type="ARBA" id="ARBA00023002"/>
    </source>
</evidence>
<evidence type="ECO:0000256" key="3">
    <source>
        <dbReference type="ARBA" id="ARBA00038968"/>
    </source>
</evidence>
<comment type="catalytic activity">
    <reaction evidence="12">
        <text>15-oxo-(5S,6R)-dihydroxy-(7E,9E,11Z)-eicosatrienoate + NADH + H(+) = (5S,6R,15S)-trihydroxy-(7E,9E,11Z)-eicosatrienoate + NAD(+)</text>
        <dbReference type="Rhea" id="RHEA:41596"/>
        <dbReference type="ChEBI" id="CHEBI:15378"/>
        <dbReference type="ChEBI" id="CHEBI:57540"/>
        <dbReference type="ChEBI" id="CHEBI:57945"/>
        <dbReference type="ChEBI" id="CHEBI:78325"/>
        <dbReference type="ChEBI" id="CHEBI:78329"/>
    </reaction>
    <physiologicalReaction direction="left-to-right" evidence="12">
        <dbReference type="Rhea" id="RHEA:41597"/>
    </physiologicalReaction>
</comment>
<sequence length="274" mass="29964">MDLKDKTAFVTGGAMGIGQEYVRSLLSQGVKVVFGDINAKAGETTAKRFGQEFGEDSVKFIPLDVTNQDQYQIVFQTAVEHLGCVDIMINNAGILNEGAGWQRVVDINLTAMIFGTKLAIGHMRKDRGGKGGRIISTLSVLGLEQSFSSPVYSGTKHGLRAYLTSMAQDPTRPDQGIQYAMIAPDVVNTQMVQGIDNSTVNGWDQIKGFVMNRRMSPRTIGEALIHLLSLDVINGAILHVDAKGRTFRHIECVNDGLTFDPSKTYSIAYDFKKN</sequence>
<evidence type="ECO:0000256" key="22">
    <source>
        <dbReference type="RuleBase" id="RU000363"/>
    </source>
</evidence>
<evidence type="ECO:0000313" key="24">
    <source>
        <dbReference type="RefSeq" id="XP_012942437.1"/>
    </source>
</evidence>
<dbReference type="PRINTS" id="PR00081">
    <property type="entry name" value="GDHRDH"/>
</dbReference>
<comment type="catalytic activity">
    <reaction evidence="9">
        <text>prostaglandin E1 + NAD(+) = 15-oxoprostaglandin E1 + NADH + H(+)</text>
        <dbReference type="Rhea" id="RHEA:16477"/>
        <dbReference type="ChEBI" id="CHEBI:15378"/>
        <dbReference type="ChEBI" id="CHEBI:57397"/>
        <dbReference type="ChEBI" id="CHEBI:57401"/>
        <dbReference type="ChEBI" id="CHEBI:57540"/>
        <dbReference type="ChEBI" id="CHEBI:57945"/>
    </reaction>
    <physiologicalReaction direction="left-to-right" evidence="9">
        <dbReference type="Rhea" id="RHEA:16478"/>
    </physiologicalReaction>
</comment>
<comment type="similarity">
    <text evidence="1 22">Belongs to the short-chain dehydrogenases/reductases (SDR) family.</text>
</comment>
<dbReference type="Pfam" id="PF00106">
    <property type="entry name" value="adh_short"/>
    <property type="match status" value="1"/>
</dbReference>
<comment type="catalytic activity">
    <reaction evidence="15">
        <text>resolvin D2 + NAD(+) = 7-oxoresolvin D2 + NADH + H(+)</text>
        <dbReference type="Rhea" id="RHEA:53584"/>
        <dbReference type="ChEBI" id="CHEBI:15378"/>
        <dbReference type="ChEBI" id="CHEBI:57540"/>
        <dbReference type="ChEBI" id="CHEBI:57945"/>
        <dbReference type="ChEBI" id="CHEBI:133367"/>
        <dbReference type="ChEBI" id="CHEBI:137497"/>
    </reaction>
    <physiologicalReaction direction="left-to-right" evidence="15">
        <dbReference type="Rhea" id="RHEA:53585"/>
    </physiologicalReaction>
</comment>
<comment type="catalytic activity">
    <reaction evidence="14">
        <text>resolvin D1 + NAD(+) = 17-oxoresolvin D1 + NADH + H(+)</text>
        <dbReference type="Rhea" id="RHEA:50128"/>
        <dbReference type="ChEBI" id="CHEBI:15378"/>
        <dbReference type="ChEBI" id="CHEBI:57540"/>
        <dbReference type="ChEBI" id="CHEBI:57945"/>
        <dbReference type="ChEBI" id="CHEBI:132079"/>
        <dbReference type="ChEBI" id="CHEBI:132081"/>
    </reaction>
    <physiologicalReaction direction="left-to-right" evidence="14">
        <dbReference type="Rhea" id="RHEA:50129"/>
    </physiologicalReaction>
</comment>
<evidence type="ECO:0000256" key="14">
    <source>
        <dbReference type="ARBA" id="ARBA00048170"/>
    </source>
</evidence>
<gene>
    <name evidence="24" type="primary">LOC101858055</name>
</gene>
<dbReference type="PANTHER" id="PTHR44229:SF4">
    <property type="entry name" value="15-HYDROXYPROSTAGLANDIN DEHYDROGENASE [NAD(+)]"/>
    <property type="match status" value="1"/>
</dbReference>
<dbReference type="PROSITE" id="PS00061">
    <property type="entry name" value="ADH_SHORT"/>
    <property type="match status" value="1"/>
</dbReference>
<dbReference type="Gene3D" id="3.40.50.720">
    <property type="entry name" value="NAD(P)-binding Rossmann-like Domain"/>
    <property type="match status" value="1"/>
</dbReference>
<dbReference type="GeneID" id="101858055"/>
<organism evidence="23 24">
    <name type="scientific">Aplysia californica</name>
    <name type="common">California sea hare</name>
    <dbReference type="NCBI Taxonomy" id="6500"/>
    <lineage>
        <taxon>Eukaryota</taxon>
        <taxon>Metazoa</taxon>
        <taxon>Spiralia</taxon>
        <taxon>Lophotrochozoa</taxon>
        <taxon>Mollusca</taxon>
        <taxon>Gastropoda</taxon>
        <taxon>Heterobranchia</taxon>
        <taxon>Euthyneura</taxon>
        <taxon>Tectipleura</taxon>
        <taxon>Aplysiida</taxon>
        <taxon>Aplysioidea</taxon>
        <taxon>Aplysiidae</taxon>
        <taxon>Aplysia</taxon>
    </lineage>
</organism>
<evidence type="ECO:0000256" key="13">
    <source>
        <dbReference type="ARBA" id="ARBA00048144"/>
    </source>
</evidence>
<comment type="catalytic activity">
    <reaction evidence="17">
        <text>prostaglandin A1 + NAD(+) = 15-oxo-prostaglandin A1 + NADH + H(+)</text>
        <dbReference type="Rhea" id="RHEA:41263"/>
        <dbReference type="ChEBI" id="CHEBI:15378"/>
        <dbReference type="ChEBI" id="CHEBI:57398"/>
        <dbReference type="ChEBI" id="CHEBI:57540"/>
        <dbReference type="ChEBI" id="CHEBI:57945"/>
        <dbReference type="ChEBI" id="CHEBI:85072"/>
    </reaction>
    <physiologicalReaction direction="left-to-right" evidence="17">
        <dbReference type="Rhea" id="RHEA:41264"/>
    </physiologicalReaction>
</comment>
<proteinExistence type="inferred from homology"/>
<comment type="catalytic activity">
    <reaction evidence="13">
        <text>(11R)-hydroxy-(5Z,8Z,12E,14Z)-eicosatetraenoate + NAD(+) = 11-oxo-(5Z,8Z,12E,14Z)-eicosatetraenoate + NADH + H(+)</text>
        <dbReference type="Rhea" id="RHEA:48640"/>
        <dbReference type="ChEBI" id="CHEBI:15378"/>
        <dbReference type="ChEBI" id="CHEBI:57540"/>
        <dbReference type="ChEBI" id="CHEBI:57945"/>
        <dbReference type="ChEBI" id="CHEBI:78836"/>
        <dbReference type="ChEBI" id="CHEBI:90697"/>
    </reaction>
    <physiologicalReaction direction="left-to-right" evidence="13">
        <dbReference type="Rhea" id="RHEA:48641"/>
    </physiologicalReaction>
</comment>